<accession>A0ACD3AAS9</accession>
<dbReference type="Proteomes" id="UP000308600">
    <property type="component" value="Unassembled WGS sequence"/>
</dbReference>
<keyword evidence="2" id="KW-1185">Reference proteome</keyword>
<evidence type="ECO:0000313" key="1">
    <source>
        <dbReference type="EMBL" id="TFK62822.1"/>
    </source>
</evidence>
<proteinExistence type="predicted"/>
<reference evidence="1 2" key="1">
    <citation type="journal article" date="2019" name="Nat. Ecol. Evol.">
        <title>Megaphylogeny resolves global patterns of mushroom evolution.</title>
        <authorList>
            <person name="Varga T."/>
            <person name="Krizsan K."/>
            <person name="Foldi C."/>
            <person name="Dima B."/>
            <person name="Sanchez-Garcia M."/>
            <person name="Sanchez-Ramirez S."/>
            <person name="Szollosi G.J."/>
            <person name="Szarkandi J.G."/>
            <person name="Papp V."/>
            <person name="Albert L."/>
            <person name="Andreopoulos W."/>
            <person name="Angelini C."/>
            <person name="Antonin V."/>
            <person name="Barry K.W."/>
            <person name="Bougher N.L."/>
            <person name="Buchanan P."/>
            <person name="Buyck B."/>
            <person name="Bense V."/>
            <person name="Catcheside P."/>
            <person name="Chovatia M."/>
            <person name="Cooper J."/>
            <person name="Damon W."/>
            <person name="Desjardin D."/>
            <person name="Finy P."/>
            <person name="Geml J."/>
            <person name="Haridas S."/>
            <person name="Hughes K."/>
            <person name="Justo A."/>
            <person name="Karasinski D."/>
            <person name="Kautmanova I."/>
            <person name="Kiss B."/>
            <person name="Kocsube S."/>
            <person name="Kotiranta H."/>
            <person name="LaButti K.M."/>
            <person name="Lechner B.E."/>
            <person name="Liimatainen K."/>
            <person name="Lipzen A."/>
            <person name="Lukacs Z."/>
            <person name="Mihaltcheva S."/>
            <person name="Morgado L.N."/>
            <person name="Niskanen T."/>
            <person name="Noordeloos M.E."/>
            <person name="Ohm R.A."/>
            <person name="Ortiz-Santana B."/>
            <person name="Ovrebo C."/>
            <person name="Racz N."/>
            <person name="Riley R."/>
            <person name="Savchenko A."/>
            <person name="Shiryaev A."/>
            <person name="Soop K."/>
            <person name="Spirin V."/>
            <person name="Szebenyi C."/>
            <person name="Tomsovsky M."/>
            <person name="Tulloss R.E."/>
            <person name="Uehling J."/>
            <person name="Grigoriev I.V."/>
            <person name="Vagvolgyi C."/>
            <person name="Papp T."/>
            <person name="Martin F.M."/>
            <person name="Miettinen O."/>
            <person name="Hibbett D.S."/>
            <person name="Nagy L.G."/>
        </authorList>
    </citation>
    <scope>NUCLEOTIDE SEQUENCE [LARGE SCALE GENOMIC DNA]</scope>
    <source>
        <strain evidence="1 2">NL-1719</strain>
    </source>
</reference>
<gene>
    <name evidence="1" type="ORF">BDN72DRAFT_776663</name>
</gene>
<name>A0ACD3AAS9_9AGAR</name>
<evidence type="ECO:0000313" key="2">
    <source>
        <dbReference type="Proteomes" id="UP000308600"/>
    </source>
</evidence>
<sequence>MPTHQTHALLTQMFFAGGGAPWNYPKWKETTGINFGLFPPNDAHLPTGWTRENANHIQSYFDQYNAKPSEAAKFKFASPSKGNKIPGRDLWADFVAAGWKKWHINDKIVSVLVAERRHPYTIAQHYPTGAGGKVWPCGTRYIPAVLDAVAVDLFGEKAVNALGQVPYELLTPLQGLVQRTWKNLYNQRKRTLDRLEKLEAEAKGAFTDLSGKKLTKRSIKAVMGKVYKWRVLAEILPTPGTLELIQKMDADLVELMTKMGAQQVNGRKSVRATQNLIDSLTPGDDLAEMITQYNDYFGSPPVDDSAPLDDQRPTLNVPFGGEGMDPGTEVEIRMTPQQLAHQLGFANQLPYFFNPYRHKLGLTAWENGVSGLIASPGAATDPQLVKLSLHWHQLAGIHSVLRMIFTPEPNPGGCCGALIADDVGLGKTFQATAIIALFTELIERQKKPAPDNKHLPPFINSNPYLGEEKLIPNLPYLIVCPGTLISQWVHEIKVGVKHKHYDILVYGSGLDLHSQFWADGGPFASSKHELCHRIIITSHTSLYKDFAELYMPPKSVERGGKPWTIPSRLPGYNAKVKSTLFSQKYLVTILDEAHDLRNPGSKHTSALALLKLSKVRLVMTATPLQTSTKDIAAMGRLVGIPHFLSDEALAEEKADLTSIRRAKSTLTDNADDDAAVTLCCKEISARMQKQFENRMLRRTAGSLSWEGKPLLSLPPCYMITVPLNLCDWELKILRDLADQVAESASAGNSTCKVASKNFYIDLRTGVGYARYNTEDPIPKFDTLEQWRERKSTKFDACARMCQHILSRDDAPEMIFQDGDIVFPEAPPLPPGTEPQQKIKILIYQEFTSLGPLLRNVLDLYGIKYLHIEGEMTFEERARVVQQFCDDDDFRVLIFSSVGTVGLNLARACIIFYLDQPWSRQDEIQIRGRALRQGQTRPVTCYFLQALDTADVILAGLARGKGSMMDAFLSQETGQSKF</sequence>
<organism evidence="1 2">
    <name type="scientific">Pluteus cervinus</name>
    <dbReference type="NCBI Taxonomy" id="181527"/>
    <lineage>
        <taxon>Eukaryota</taxon>
        <taxon>Fungi</taxon>
        <taxon>Dikarya</taxon>
        <taxon>Basidiomycota</taxon>
        <taxon>Agaricomycotina</taxon>
        <taxon>Agaricomycetes</taxon>
        <taxon>Agaricomycetidae</taxon>
        <taxon>Agaricales</taxon>
        <taxon>Pluteineae</taxon>
        <taxon>Pluteaceae</taxon>
        <taxon>Pluteus</taxon>
    </lineage>
</organism>
<protein>
    <submittedName>
        <fullName evidence="1">Uncharacterized protein</fullName>
    </submittedName>
</protein>
<dbReference type="EMBL" id="ML208558">
    <property type="protein sequence ID" value="TFK62822.1"/>
    <property type="molecule type" value="Genomic_DNA"/>
</dbReference>